<reference evidence="4 5" key="1">
    <citation type="submission" date="2020-10" db="EMBL/GenBank/DDBJ databases">
        <authorList>
            <person name="Peeters C."/>
        </authorList>
    </citation>
    <scope>NUCLEOTIDE SEQUENCE [LARGE SCALE GENOMIC DNA]</scope>
    <source>
        <strain evidence="4 5">LMG 28140</strain>
    </source>
</reference>
<dbReference type="Proteomes" id="UP000598032">
    <property type="component" value="Unassembled WGS sequence"/>
</dbReference>
<evidence type="ECO:0000313" key="5">
    <source>
        <dbReference type="Proteomes" id="UP000598032"/>
    </source>
</evidence>
<dbReference type="SMART" id="SM00448">
    <property type="entry name" value="REC"/>
    <property type="match status" value="1"/>
</dbReference>
<dbReference type="Pfam" id="PF00072">
    <property type="entry name" value="Response_reg"/>
    <property type="match status" value="1"/>
</dbReference>
<proteinExistence type="predicted"/>
<evidence type="ECO:0000259" key="3">
    <source>
        <dbReference type="PROSITE" id="PS50110"/>
    </source>
</evidence>
<dbReference type="InterPro" id="IPR011006">
    <property type="entry name" value="CheY-like_superfamily"/>
</dbReference>
<dbReference type="Gene3D" id="3.40.50.2300">
    <property type="match status" value="1"/>
</dbReference>
<feature type="domain" description="Response regulatory" evidence="3">
    <location>
        <begin position="7"/>
        <end position="124"/>
    </location>
</feature>
<dbReference type="RefSeq" id="WP_201641925.1">
    <property type="nucleotide sequence ID" value="NZ_CAJHCP010000004.1"/>
</dbReference>
<accession>A0ABN7HLI6</accession>
<comment type="caution">
    <text evidence="4">The sequence shown here is derived from an EMBL/GenBank/DDBJ whole genome shotgun (WGS) entry which is preliminary data.</text>
</comment>
<keyword evidence="5" id="KW-1185">Reference proteome</keyword>
<name>A0ABN7HLI6_9BURK</name>
<feature type="modified residue" description="4-aspartylphosphate" evidence="2">
    <location>
        <position position="56"/>
    </location>
</feature>
<evidence type="ECO:0000313" key="4">
    <source>
        <dbReference type="EMBL" id="CAD6526124.1"/>
    </source>
</evidence>
<dbReference type="InterPro" id="IPR050595">
    <property type="entry name" value="Bact_response_regulator"/>
</dbReference>
<protein>
    <submittedName>
        <fullName evidence="4">Chemotaxis protein CheY</fullName>
    </submittedName>
</protein>
<dbReference type="PANTHER" id="PTHR44591:SF25">
    <property type="entry name" value="CHEMOTAXIS TWO-COMPONENT RESPONSE REGULATOR"/>
    <property type="match status" value="1"/>
</dbReference>
<keyword evidence="1 2" id="KW-0597">Phosphoprotein</keyword>
<gene>
    <name evidence="4" type="primary">cheY_1</name>
    <name evidence="4" type="ORF">LMG28140_01802</name>
</gene>
<dbReference type="PANTHER" id="PTHR44591">
    <property type="entry name" value="STRESS RESPONSE REGULATOR PROTEIN 1"/>
    <property type="match status" value="1"/>
</dbReference>
<organism evidence="4 5">
    <name type="scientific">Paraburkholderia metrosideri</name>
    <dbReference type="NCBI Taxonomy" id="580937"/>
    <lineage>
        <taxon>Bacteria</taxon>
        <taxon>Pseudomonadati</taxon>
        <taxon>Pseudomonadota</taxon>
        <taxon>Betaproteobacteria</taxon>
        <taxon>Burkholderiales</taxon>
        <taxon>Burkholderiaceae</taxon>
        <taxon>Paraburkholderia</taxon>
    </lineage>
</organism>
<dbReference type="PROSITE" id="PS50110">
    <property type="entry name" value="RESPONSE_REGULATORY"/>
    <property type="match status" value="1"/>
</dbReference>
<evidence type="ECO:0000256" key="1">
    <source>
        <dbReference type="ARBA" id="ARBA00022553"/>
    </source>
</evidence>
<dbReference type="EMBL" id="CAJHCP010000004">
    <property type="protein sequence ID" value="CAD6526124.1"/>
    <property type="molecule type" value="Genomic_DNA"/>
</dbReference>
<dbReference type="InterPro" id="IPR001789">
    <property type="entry name" value="Sig_transdc_resp-reg_receiver"/>
</dbReference>
<dbReference type="SUPFAM" id="SSF52172">
    <property type="entry name" value="CheY-like"/>
    <property type="match status" value="1"/>
</dbReference>
<evidence type="ECO:0000256" key="2">
    <source>
        <dbReference type="PROSITE-ProRule" id="PRU00169"/>
    </source>
</evidence>
<sequence length="128" mass="13966">MSDKKIRVMVVDDAALVRLFYRDTLEKAGFIVDEALNGLEALEKVLSEAPDLLIVDVNMPQMDGITFVKTLRRQERPVAGIPVLITSTEAAPQDFAAAREAGANFYLVKPIDPDRLLAFAAMMCGVAA</sequence>